<feature type="domain" description="Ketoreductase" evidence="3">
    <location>
        <begin position="11"/>
        <end position="190"/>
    </location>
</feature>
<name>A0A0B6X306_9BACT</name>
<dbReference type="InterPro" id="IPR002347">
    <property type="entry name" value="SDR_fam"/>
</dbReference>
<reference evidence="4 5" key="2">
    <citation type="submission" date="2015-01" db="EMBL/GenBank/DDBJ databases">
        <title>Complete genome sequence of Pyrinomonas methylaliphatogenes type strain K22T.</title>
        <authorList>
            <person name="Lee K.C.Y."/>
            <person name="Power J.F."/>
            <person name="Dunfield P.F."/>
            <person name="Morgan X.C."/>
            <person name="Huttenhower C."/>
            <person name="Stott M.B."/>
        </authorList>
    </citation>
    <scope>NUCLEOTIDE SEQUENCE [LARGE SCALE GENOMIC DNA]</scope>
    <source>
        <strain evidence="4 5">K22</strain>
    </source>
</reference>
<dbReference type="NCBIfam" id="NF005559">
    <property type="entry name" value="PRK07231.1"/>
    <property type="match status" value="1"/>
</dbReference>
<dbReference type="AlphaFoldDB" id="A0A0B6X306"/>
<protein>
    <recommendedName>
        <fullName evidence="3">Ketoreductase domain-containing protein</fullName>
    </recommendedName>
</protein>
<reference evidence="4 5" key="1">
    <citation type="submission" date="2013-12" db="EMBL/GenBank/DDBJ databases">
        <authorList>
            <person name="Stott M."/>
        </authorList>
    </citation>
    <scope>NUCLEOTIDE SEQUENCE [LARGE SCALE GENOMIC DNA]</scope>
    <source>
        <strain evidence="4 5">K22</strain>
    </source>
</reference>
<dbReference type="FunFam" id="3.40.50.720:FF:000240">
    <property type="entry name" value="SDR family oxidoreductase"/>
    <property type="match status" value="1"/>
</dbReference>
<organism evidence="4 5">
    <name type="scientific">Pyrinomonas methylaliphatogenes</name>
    <dbReference type="NCBI Taxonomy" id="454194"/>
    <lineage>
        <taxon>Bacteria</taxon>
        <taxon>Pseudomonadati</taxon>
        <taxon>Acidobacteriota</taxon>
        <taxon>Blastocatellia</taxon>
        <taxon>Blastocatellales</taxon>
        <taxon>Pyrinomonadaceae</taxon>
        <taxon>Pyrinomonas</taxon>
    </lineage>
</organism>
<dbReference type="Proteomes" id="UP000031518">
    <property type="component" value="Unassembled WGS sequence"/>
</dbReference>
<accession>A0A0B6X306</accession>
<dbReference type="SMART" id="SM00822">
    <property type="entry name" value="PKS_KR"/>
    <property type="match status" value="1"/>
</dbReference>
<comment type="similarity">
    <text evidence="1">Belongs to the short-chain dehydrogenases/reductases (SDR) family.</text>
</comment>
<dbReference type="GO" id="GO:0005975">
    <property type="term" value="P:carbohydrate metabolic process"/>
    <property type="evidence" value="ECO:0007669"/>
    <property type="project" value="UniProtKB-ARBA"/>
</dbReference>
<dbReference type="EMBL" id="CBXV010000008">
    <property type="protein sequence ID" value="CDM66675.1"/>
    <property type="molecule type" value="Genomic_DNA"/>
</dbReference>
<dbReference type="GO" id="GO:0016616">
    <property type="term" value="F:oxidoreductase activity, acting on the CH-OH group of donors, NAD or NADP as acceptor"/>
    <property type="evidence" value="ECO:0007669"/>
    <property type="project" value="TreeGrafter"/>
</dbReference>
<sequence>MAYAPLDLTGKTAVVIGGTSGIGLAIARGLAEAGADVIPTSRRAEQVEQAAREIEARGRRTLRLTSDVSDRASLQKLLDEALGAFGKVEILVNCAGRTKRAPTIDFSEEDWNAIIDTNLTGTLRACQIFGRHMIERRYGRIINIASLSSFVALYEVAAYSASKAGVASLTKSLAIEWAKYGVTVNAIAPGVFRTPLNANLLDNTERGREFLLRTPMGRFGQVEELIGAAILLASDAASFITGEVIVVDGGFLASGVNH</sequence>
<evidence type="ECO:0000259" key="3">
    <source>
        <dbReference type="SMART" id="SM00822"/>
    </source>
</evidence>
<dbReference type="InterPro" id="IPR057326">
    <property type="entry name" value="KR_dom"/>
</dbReference>
<keyword evidence="2" id="KW-0560">Oxidoreductase</keyword>
<dbReference type="OrthoDB" id="9803333at2"/>
<proteinExistence type="inferred from homology"/>
<dbReference type="PANTHER" id="PTHR42760">
    <property type="entry name" value="SHORT-CHAIN DEHYDROGENASES/REDUCTASES FAMILY MEMBER"/>
    <property type="match status" value="1"/>
</dbReference>
<dbReference type="Pfam" id="PF13561">
    <property type="entry name" value="adh_short_C2"/>
    <property type="match status" value="1"/>
</dbReference>
<dbReference type="PANTHER" id="PTHR42760:SF115">
    <property type="entry name" value="3-OXOACYL-[ACYL-CARRIER-PROTEIN] REDUCTASE FABG"/>
    <property type="match status" value="1"/>
</dbReference>
<evidence type="ECO:0000313" key="4">
    <source>
        <dbReference type="EMBL" id="CDM66675.1"/>
    </source>
</evidence>
<keyword evidence="5" id="KW-1185">Reference proteome</keyword>
<gene>
    <name evidence="4" type="ORF">PYK22_02708</name>
</gene>
<evidence type="ECO:0000256" key="2">
    <source>
        <dbReference type="ARBA" id="ARBA00023002"/>
    </source>
</evidence>
<dbReference type="PROSITE" id="PS00061">
    <property type="entry name" value="ADH_SHORT"/>
    <property type="match status" value="1"/>
</dbReference>
<dbReference type="RefSeq" id="WP_041978067.1">
    <property type="nucleotide sequence ID" value="NZ_CBXV010000008.1"/>
</dbReference>
<dbReference type="InterPro" id="IPR036291">
    <property type="entry name" value="NAD(P)-bd_dom_sf"/>
</dbReference>
<dbReference type="Gene3D" id="3.40.50.720">
    <property type="entry name" value="NAD(P)-binding Rossmann-like Domain"/>
    <property type="match status" value="1"/>
</dbReference>
<dbReference type="PRINTS" id="PR00081">
    <property type="entry name" value="GDHRDH"/>
</dbReference>
<evidence type="ECO:0000256" key="1">
    <source>
        <dbReference type="ARBA" id="ARBA00006484"/>
    </source>
</evidence>
<dbReference type="STRING" id="454194.PYK22_02708"/>
<dbReference type="PRINTS" id="PR00080">
    <property type="entry name" value="SDRFAMILY"/>
</dbReference>
<dbReference type="SUPFAM" id="SSF51735">
    <property type="entry name" value="NAD(P)-binding Rossmann-fold domains"/>
    <property type="match status" value="1"/>
</dbReference>
<dbReference type="InterPro" id="IPR020904">
    <property type="entry name" value="Sc_DH/Rdtase_CS"/>
</dbReference>
<evidence type="ECO:0000313" key="5">
    <source>
        <dbReference type="Proteomes" id="UP000031518"/>
    </source>
</evidence>